<dbReference type="EMBL" id="CP032518">
    <property type="protein sequence ID" value="QEZ43666.1"/>
    <property type="molecule type" value="Genomic_DNA"/>
</dbReference>
<dbReference type="GO" id="GO:0016740">
    <property type="term" value="F:transferase activity"/>
    <property type="evidence" value="ECO:0007669"/>
    <property type="project" value="UniProtKB-KW"/>
</dbReference>
<keyword evidence="1" id="KW-0808">Transferase</keyword>
<dbReference type="InterPro" id="IPR003673">
    <property type="entry name" value="CoA-Trfase_fam_III"/>
</dbReference>
<proteinExistence type="predicted"/>
<reference evidence="1 2" key="1">
    <citation type="submission" date="2018-09" db="EMBL/GenBank/DDBJ databases">
        <title>Complete genome sequence of Cupriavidus oxalaticus T2, a bacterium capable of phenol tolerance and degradation.</title>
        <authorList>
            <person name="Yan J."/>
        </authorList>
    </citation>
    <scope>NUCLEOTIDE SEQUENCE [LARGE SCALE GENOMIC DNA]</scope>
    <source>
        <strain evidence="1 2">T2</strain>
    </source>
</reference>
<dbReference type="PANTHER" id="PTHR48228:SF5">
    <property type="entry name" value="ALPHA-METHYLACYL-COA RACEMASE"/>
    <property type="match status" value="1"/>
</dbReference>
<dbReference type="InterPro" id="IPR044855">
    <property type="entry name" value="CoA-Trfase_III_dom3_sf"/>
</dbReference>
<dbReference type="InterPro" id="IPR050509">
    <property type="entry name" value="CoA-transferase_III"/>
</dbReference>
<name>A0A5P3VBB9_9BURK</name>
<accession>A0A5P3VBB9</accession>
<gene>
    <name evidence="1" type="ORF">D2917_05060</name>
</gene>
<evidence type="ECO:0000313" key="1">
    <source>
        <dbReference type="EMBL" id="QEZ43666.1"/>
    </source>
</evidence>
<sequence>MVGPLAGVRIVELAGIGPAPFCAMLLADLGATIIRVDRKEPSGLGLSRPLQFDLVLRNRKSIQVDLKDPAELELVRTLIDKADALIEGFRPGVTERLGLGPDACLARNPRLVYGRLTGWGQDGPLAQTAGHDINYIAITGLLNAIGREGEPPTVPLNVVGDYAGGSVYAALGIVSALLEARTSGKGQVVDAAIVDGVASLLTVHTGLRAAGLTGSERGTNLLDSGAPFYDVYECADGKYISIGPIEAKFYQQLLERLELDPSALGKQADRADWPAARRLFAAQFKTRTRAQWTELLEGSDVCFAPVLDQEEAFEHPHLKARGTFVEVDGVMQPRPAPRFSRTRAADPVPPAAATPENAALALAEWLTREQLANLAAAGRIQNGATQ</sequence>
<dbReference type="InterPro" id="IPR023606">
    <property type="entry name" value="CoA-Trfase_III_dom_1_sf"/>
</dbReference>
<dbReference type="Gene3D" id="3.30.1540.10">
    <property type="entry name" value="formyl-coa transferase, domain 3"/>
    <property type="match status" value="1"/>
</dbReference>
<dbReference type="SUPFAM" id="SSF89796">
    <property type="entry name" value="CoA-transferase family III (CaiB/BaiF)"/>
    <property type="match status" value="1"/>
</dbReference>
<dbReference type="Gene3D" id="3.40.50.10540">
    <property type="entry name" value="Crotonobetainyl-coa:carnitine coa-transferase, domain 1"/>
    <property type="match status" value="1"/>
</dbReference>
<organism evidence="1 2">
    <name type="scientific">Cupriavidus oxalaticus</name>
    <dbReference type="NCBI Taxonomy" id="96344"/>
    <lineage>
        <taxon>Bacteria</taxon>
        <taxon>Pseudomonadati</taxon>
        <taxon>Pseudomonadota</taxon>
        <taxon>Betaproteobacteria</taxon>
        <taxon>Burkholderiales</taxon>
        <taxon>Burkholderiaceae</taxon>
        <taxon>Cupriavidus</taxon>
    </lineage>
</organism>
<dbReference type="RefSeq" id="WP_151069781.1">
    <property type="nucleotide sequence ID" value="NZ_CP032518.1"/>
</dbReference>
<dbReference type="AlphaFoldDB" id="A0A5P3VBB9"/>
<dbReference type="Pfam" id="PF02515">
    <property type="entry name" value="CoA_transf_3"/>
    <property type="match status" value="1"/>
</dbReference>
<dbReference type="PANTHER" id="PTHR48228">
    <property type="entry name" value="SUCCINYL-COA--D-CITRAMALATE COA-TRANSFERASE"/>
    <property type="match status" value="1"/>
</dbReference>
<dbReference type="Proteomes" id="UP000325743">
    <property type="component" value="Chromosome 1"/>
</dbReference>
<evidence type="ECO:0000313" key="2">
    <source>
        <dbReference type="Proteomes" id="UP000325743"/>
    </source>
</evidence>
<protein>
    <submittedName>
        <fullName evidence="1">CoA transferase</fullName>
    </submittedName>
</protein>